<accession>A0A6N7LVB9</accession>
<dbReference type="InterPro" id="IPR036465">
    <property type="entry name" value="vWFA_dom_sf"/>
</dbReference>
<comment type="caution">
    <text evidence="4">The sequence shown here is derived from an EMBL/GenBank/DDBJ whole genome shotgun (WGS) entry which is preliminary data.</text>
</comment>
<proteinExistence type="inferred from homology"/>
<organism evidence="4 5">
    <name type="scientific">Alcanivorax sediminis</name>
    <dbReference type="NCBI Taxonomy" id="2663008"/>
    <lineage>
        <taxon>Bacteria</taxon>
        <taxon>Pseudomonadati</taxon>
        <taxon>Pseudomonadota</taxon>
        <taxon>Gammaproteobacteria</taxon>
        <taxon>Oceanospirillales</taxon>
        <taxon>Alcanivoracaceae</taxon>
        <taxon>Alcanivorax</taxon>
    </lineage>
</organism>
<comment type="similarity">
    <text evidence="1">Belongs to the UPF0229 family.</text>
</comment>
<dbReference type="Proteomes" id="UP000469421">
    <property type="component" value="Unassembled WGS sequence"/>
</dbReference>
<dbReference type="PANTHER" id="PTHR30510:SF2">
    <property type="entry name" value="UPF0229 PROTEIN YEAH"/>
    <property type="match status" value="1"/>
</dbReference>
<dbReference type="NCBIfam" id="NF003708">
    <property type="entry name" value="PRK05325.1-3"/>
    <property type="match status" value="1"/>
</dbReference>
<feature type="compositionally biased region" description="Basic and acidic residues" evidence="3">
    <location>
        <begin position="83"/>
        <end position="92"/>
    </location>
</feature>
<name>A0A6N7LVB9_9GAMM</name>
<feature type="region of interest" description="Disordered" evidence="3">
    <location>
        <begin position="61"/>
        <end position="111"/>
    </location>
</feature>
<dbReference type="NCBIfam" id="NF003707">
    <property type="entry name" value="PRK05325.1-2"/>
    <property type="match status" value="1"/>
</dbReference>
<evidence type="ECO:0000256" key="2">
    <source>
        <dbReference type="SAM" id="Coils"/>
    </source>
</evidence>
<protein>
    <recommendedName>
        <fullName evidence="1">UPF0229 protein GFN93_07165</fullName>
    </recommendedName>
</protein>
<dbReference type="HAMAP" id="MF_01232">
    <property type="entry name" value="UPF0229"/>
    <property type="match status" value="1"/>
</dbReference>
<keyword evidence="2" id="KW-0175">Coiled coil</keyword>
<dbReference type="InterPro" id="IPR006698">
    <property type="entry name" value="UPF0229"/>
</dbReference>
<dbReference type="AlphaFoldDB" id="A0A6N7LVB9"/>
<evidence type="ECO:0000313" key="4">
    <source>
        <dbReference type="EMBL" id="MQX53025.1"/>
    </source>
</evidence>
<feature type="coiled-coil region" evidence="2">
    <location>
        <begin position="180"/>
        <end position="223"/>
    </location>
</feature>
<dbReference type="SUPFAM" id="SSF53300">
    <property type="entry name" value="vWA-like"/>
    <property type="match status" value="1"/>
</dbReference>
<reference evidence="4 5" key="1">
    <citation type="submission" date="2019-10" db="EMBL/GenBank/DDBJ databases">
        <title>Alcanivorax sp.PA15-N-34 draft genome sequence.</title>
        <authorList>
            <person name="Liao X."/>
            <person name="Shao Z."/>
        </authorList>
    </citation>
    <scope>NUCLEOTIDE SEQUENCE [LARGE SCALE GENOMIC DNA]</scope>
    <source>
        <strain evidence="4 5">PA15-N-34</strain>
    </source>
</reference>
<evidence type="ECO:0000256" key="1">
    <source>
        <dbReference type="HAMAP-Rule" id="MF_01232"/>
    </source>
</evidence>
<dbReference type="Pfam" id="PF04285">
    <property type="entry name" value="DUF444"/>
    <property type="match status" value="1"/>
</dbReference>
<evidence type="ECO:0000313" key="5">
    <source>
        <dbReference type="Proteomes" id="UP000469421"/>
    </source>
</evidence>
<dbReference type="RefSeq" id="WP_153500105.1">
    <property type="nucleotide sequence ID" value="NZ_JBMZXE010000136.1"/>
</dbReference>
<evidence type="ECO:0000256" key="3">
    <source>
        <dbReference type="SAM" id="MobiDB-lite"/>
    </source>
</evidence>
<keyword evidence="5" id="KW-1185">Reference proteome</keyword>
<sequence length="427" mass="49865">MSYIIDRRLNDKHKSTVNRQRFLRRYRKHIRDAVNDAVNRRSIKDMEQGERISIPQKDLSEPIFHHGQGGQRSIVHPGNKEFNQGDRFKRPEGGGGKGSGDGDASDSGEGEDEFAFQIDKQEFLNFLFEDLELPNLVKRHLEGAQVFKTRHGGIVSQGMPAKINIVRSMRQASMRRRALTAATRKRIRDLKNERDSLLNEDQSPQRQARLQELEEQILKLERRIERIPYLDTLDLRFNHHIKEPVPVSRAVMFCIMDVSGSMNQNMKDLAKRFFLLLYLFLQRNYDQIEVVFIRHHTSAKEVTEEEFFYSRETGGTIVSSALKLARDIINERYPVDQWNIYAAQASDGDNWNDDSPACAKLIEEELLPKLQYFSYVEVMPRAHQALWNHYETIMERHPAAFSMAQIDEPGEIYPVFRRLFKKRMENA</sequence>
<dbReference type="PANTHER" id="PTHR30510">
    <property type="entry name" value="UPF0229 PROTEIN YEAH"/>
    <property type="match status" value="1"/>
</dbReference>
<gene>
    <name evidence="4" type="ORF">GFN93_07165</name>
</gene>
<dbReference type="EMBL" id="WIRE01000001">
    <property type="protein sequence ID" value="MQX53025.1"/>
    <property type="molecule type" value="Genomic_DNA"/>
</dbReference>